<reference evidence="1" key="1">
    <citation type="submission" date="2021-06" db="EMBL/GenBank/DDBJ databases">
        <authorList>
            <person name="Kallberg Y."/>
            <person name="Tangrot J."/>
            <person name="Rosling A."/>
        </authorList>
    </citation>
    <scope>NUCLEOTIDE SEQUENCE</scope>
    <source>
        <strain evidence="1">UK204</strain>
    </source>
</reference>
<comment type="caution">
    <text evidence="1">The sequence shown here is derived from an EMBL/GenBank/DDBJ whole genome shotgun (WGS) entry which is preliminary data.</text>
</comment>
<dbReference type="EMBL" id="CAJVPQ010005400">
    <property type="protein sequence ID" value="CAG8669506.1"/>
    <property type="molecule type" value="Genomic_DNA"/>
</dbReference>
<sequence>MWPDDLPLSYGLDDRNWSVVMWSDDKKLATVIICYPSNDMFSDIFWVCIQGLVTDDDMLSGR</sequence>
<accession>A0A9N9HAH8</accession>
<name>A0A9N9HAH8_9GLOM</name>
<dbReference type="Proteomes" id="UP000789570">
    <property type="component" value="Unassembled WGS sequence"/>
</dbReference>
<gene>
    <name evidence="1" type="ORF">FCALED_LOCUS11952</name>
</gene>
<dbReference type="AlphaFoldDB" id="A0A9N9HAH8"/>
<protein>
    <submittedName>
        <fullName evidence="1">13665_t:CDS:1</fullName>
    </submittedName>
</protein>
<evidence type="ECO:0000313" key="1">
    <source>
        <dbReference type="EMBL" id="CAG8669506.1"/>
    </source>
</evidence>
<keyword evidence="2" id="KW-1185">Reference proteome</keyword>
<evidence type="ECO:0000313" key="2">
    <source>
        <dbReference type="Proteomes" id="UP000789570"/>
    </source>
</evidence>
<proteinExistence type="predicted"/>
<organism evidence="1 2">
    <name type="scientific">Funneliformis caledonium</name>
    <dbReference type="NCBI Taxonomy" id="1117310"/>
    <lineage>
        <taxon>Eukaryota</taxon>
        <taxon>Fungi</taxon>
        <taxon>Fungi incertae sedis</taxon>
        <taxon>Mucoromycota</taxon>
        <taxon>Glomeromycotina</taxon>
        <taxon>Glomeromycetes</taxon>
        <taxon>Glomerales</taxon>
        <taxon>Glomeraceae</taxon>
        <taxon>Funneliformis</taxon>
    </lineage>
</organism>